<dbReference type="STRING" id="2010991.A0A3M2SGY2"/>
<dbReference type="OrthoDB" id="442731at2759"/>
<comment type="similarity">
    <text evidence="1 4">Belongs to the glycosyl hydrolase 5 (cellulase A) family.</text>
</comment>
<feature type="domain" description="Glycoside hydrolase family 5" evidence="6">
    <location>
        <begin position="39"/>
        <end position="370"/>
    </location>
</feature>
<evidence type="ECO:0000256" key="5">
    <source>
        <dbReference type="SAM" id="SignalP"/>
    </source>
</evidence>
<gene>
    <name evidence="7" type="ORF">CDV36_003567</name>
</gene>
<dbReference type="EMBL" id="NKUJ01000042">
    <property type="protein sequence ID" value="RMJ16816.1"/>
    <property type="molecule type" value="Genomic_DNA"/>
</dbReference>
<evidence type="ECO:0000256" key="1">
    <source>
        <dbReference type="ARBA" id="ARBA00005641"/>
    </source>
</evidence>
<dbReference type="PANTHER" id="PTHR31263">
    <property type="entry name" value="CELLULASE FAMILY PROTEIN (AFU_ORTHOLOGUE AFUA_5G14560)"/>
    <property type="match status" value="1"/>
</dbReference>
<evidence type="ECO:0000259" key="6">
    <source>
        <dbReference type="Pfam" id="PF00150"/>
    </source>
</evidence>
<dbReference type="SUPFAM" id="SSF51445">
    <property type="entry name" value="(Trans)glycosidases"/>
    <property type="match status" value="1"/>
</dbReference>
<dbReference type="Proteomes" id="UP000277212">
    <property type="component" value="Unassembled WGS sequence"/>
</dbReference>
<sequence>MQLSRSLAFFGLCAAPVLAAWPNGPFTTSGRWIKNAAGNTVTLAGANWPGHGEVMVPEGLQYQSIQEVIADLKSIGMNAIRLTFATELVDQIYDNNGEDVDLQTAFEEGLGKENGTIVLNKVLENNPSFTPQTKRLEVYDAIAAECLKQHVYINLDNHISTGKWCCGGTDGNTWWGDTEFDADRWARGNAYMAAHSRSWPAKISQSLRNEPRPPTNNEALRSASYNWRDLYKYMRQGADAVHEADPDSLIIISGLNYDTFVTPLFTGAALDPSTQTFSRDDFAGYGEKLVLEIHNYENSIGSCSSLRYNLYTKGFRAMNASDPVTKNVFPVMLTEFGHSMEGDNYNKAKTYMSCLSEYLPEAQASWFIWVVVGRYYTRQGIQEFDDSWGIKKPDWSGWRNEQYIKDYLEPQARGTVAGNKD</sequence>
<protein>
    <recommendedName>
        <fullName evidence="6">Glycoside hydrolase family 5 domain-containing protein</fullName>
    </recommendedName>
</protein>
<evidence type="ECO:0000256" key="3">
    <source>
        <dbReference type="ARBA" id="ARBA00023295"/>
    </source>
</evidence>
<dbReference type="PANTHER" id="PTHR31263:SF0">
    <property type="entry name" value="CELLULASE FAMILY PROTEIN (AFU_ORTHOLOGUE AFUA_5G14560)"/>
    <property type="match status" value="1"/>
</dbReference>
<keyword evidence="3 4" id="KW-0326">Glycosidase</keyword>
<accession>A0A3M2SGY2</accession>
<comment type="caution">
    <text evidence="7">The sequence shown here is derived from an EMBL/GenBank/DDBJ whole genome shotgun (WGS) entry which is preliminary data.</text>
</comment>
<dbReference type="InterPro" id="IPR001547">
    <property type="entry name" value="Glyco_hydro_5"/>
</dbReference>
<keyword evidence="2 4" id="KW-0378">Hydrolase</keyword>
<evidence type="ECO:0000313" key="8">
    <source>
        <dbReference type="Proteomes" id="UP000277212"/>
    </source>
</evidence>
<evidence type="ECO:0000313" key="7">
    <source>
        <dbReference type="EMBL" id="RMJ16816.1"/>
    </source>
</evidence>
<keyword evidence="5" id="KW-0732">Signal</keyword>
<dbReference type="Gene3D" id="3.20.20.80">
    <property type="entry name" value="Glycosidases"/>
    <property type="match status" value="1"/>
</dbReference>
<proteinExistence type="inferred from homology"/>
<organism evidence="7 8">
    <name type="scientific">Fusarium kuroshium</name>
    <dbReference type="NCBI Taxonomy" id="2010991"/>
    <lineage>
        <taxon>Eukaryota</taxon>
        <taxon>Fungi</taxon>
        <taxon>Dikarya</taxon>
        <taxon>Ascomycota</taxon>
        <taxon>Pezizomycotina</taxon>
        <taxon>Sordariomycetes</taxon>
        <taxon>Hypocreomycetidae</taxon>
        <taxon>Hypocreales</taxon>
        <taxon>Nectriaceae</taxon>
        <taxon>Fusarium</taxon>
        <taxon>Fusarium solani species complex</taxon>
    </lineage>
</organism>
<keyword evidence="8" id="KW-1185">Reference proteome</keyword>
<evidence type="ECO:0000256" key="4">
    <source>
        <dbReference type="RuleBase" id="RU361153"/>
    </source>
</evidence>
<dbReference type="AlphaFoldDB" id="A0A3M2SGY2"/>
<dbReference type="InterPro" id="IPR017853">
    <property type="entry name" value="GH"/>
</dbReference>
<reference evidence="7 8" key="1">
    <citation type="submission" date="2017-06" db="EMBL/GenBank/DDBJ databases">
        <title>Comparative genomic analysis of Ambrosia Fusariam Clade fungi.</title>
        <authorList>
            <person name="Stajich J.E."/>
            <person name="Carrillo J."/>
            <person name="Kijimoto T."/>
            <person name="Eskalen A."/>
            <person name="O'Donnell K."/>
            <person name="Kasson M."/>
        </authorList>
    </citation>
    <scope>NUCLEOTIDE SEQUENCE [LARGE SCALE GENOMIC DNA]</scope>
    <source>
        <strain evidence="7">UCR3666</strain>
    </source>
</reference>
<name>A0A3M2SGY2_9HYPO</name>
<evidence type="ECO:0000256" key="2">
    <source>
        <dbReference type="ARBA" id="ARBA00022801"/>
    </source>
</evidence>
<dbReference type="GO" id="GO:0004553">
    <property type="term" value="F:hydrolase activity, hydrolyzing O-glycosyl compounds"/>
    <property type="evidence" value="ECO:0007669"/>
    <property type="project" value="InterPro"/>
</dbReference>
<dbReference type="Pfam" id="PF00150">
    <property type="entry name" value="Cellulase"/>
    <property type="match status" value="1"/>
</dbReference>
<feature type="chain" id="PRO_5018138652" description="Glycoside hydrolase family 5 domain-containing protein" evidence="5">
    <location>
        <begin position="20"/>
        <end position="421"/>
    </location>
</feature>
<dbReference type="GO" id="GO:0000272">
    <property type="term" value="P:polysaccharide catabolic process"/>
    <property type="evidence" value="ECO:0007669"/>
    <property type="project" value="InterPro"/>
</dbReference>
<feature type="signal peptide" evidence="5">
    <location>
        <begin position="1"/>
        <end position="19"/>
    </location>
</feature>